<keyword evidence="2" id="KW-1185">Reference proteome</keyword>
<proteinExistence type="predicted"/>
<organism evidence="1 2">
    <name type="scientific">Hassallia byssoidea VB512170</name>
    <dbReference type="NCBI Taxonomy" id="1304833"/>
    <lineage>
        <taxon>Bacteria</taxon>
        <taxon>Bacillati</taxon>
        <taxon>Cyanobacteriota</taxon>
        <taxon>Cyanophyceae</taxon>
        <taxon>Nostocales</taxon>
        <taxon>Tolypothrichaceae</taxon>
        <taxon>Hassallia</taxon>
    </lineage>
</organism>
<dbReference type="Proteomes" id="UP000031549">
    <property type="component" value="Unassembled WGS sequence"/>
</dbReference>
<gene>
    <name evidence="1" type="ORF">PI95_012690</name>
</gene>
<dbReference type="AlphaFoldDB" id="A0A846H9X7"/>
<evidence type="ECO:0000313" key="1">
    <source>
        <dbReference type="EMBL" id="NEU73400.1"/>
    </source>
</evidence>
<protein>
    <submittedName>
        <fullName evidence="1">Uncharacterized protein</fullName>
    </submittedName>
</protein>
<comment type="caution">
    <text evidence="1">The sequence shown here is derived from an EMBL/GenBank/DDBJ whole genome shotgun (WGS) entry which is preliminary data.</text>
</comment>
<evidence type="ECO:0000313" key="2">
    <source>
        <dbReference type="Proteomes" id="UP000031549"/>
    </source>
</evidence>
<reference evidence="1 2" key="1">
    <citation type="journal article" date="2015" name="Genome Announc.">
        <title>Draft Genome Sequence of Cyanobacterium Hassallia byssoidea Strain VB512170, Isolated from Monuments in India.</title>
        <authorList>
            <person name="Singh D."/>
            <person name="Chandrababunaidu M.M."/>
            <person name="Panda A."/>
            <person name="Sen D."/>
            <person name="Bhattacharyya S."/>
            <person name="Adhikary S.P."/>
            <person name="Tripathy S."/>
        </authorList>
    </citation>
    <scope>NUCLEOTIDE SEQUENCE [LARGE SCALE GENOMIC DNA]</scope>
    <source>
        <strain evidence="1 2">VB512170</strain>
    </source>
</reference>
<name>A0A846H9X7_9CYAN</name>
<dbReference type="RefSeq" id="WP_163518843.1">
    <property type="nucleotide sequence ID" value="NZ_JTCM02000022.1"/>
</dbReference>
<accession>A0A846H9X7</accession>
<dbReference type="EMBL" id="JTCM02000022">
    <property type="protein sequence ID" value="NEU73400.1"/>
    <property type="molecule type" value="Genomic_DNA"/>
</dbReference>
<sequence>MADKKTINFSGYVWEVRSSGDGGPGPNHWSSDNVWVDQDGYLHLKITQQN</sequence>